<dbReference type="Proteomes" id="UP000663879">
    <property type="component" value="Unassembled WGS sequence"/>
</dbReference>
<evidence type="ECO:0000313" key="2">
    <source>
        <dbReference type="EMBL" id="CAF0873231.1"/>
    </source>
</evidence>
<dbReference type="SUPFAM" id="SSF63825">
    <property type="entry name" value="YWTD domain"/>
    <property type="match status" value="1"/>
</dbReference>
<evidence type="ECO:0000256" key="1">
    <source>
        <dbReference type="SAM" id="Phobius"/>
    </source>
</evidence>
<dbReference type="OrthoDB" id="10363164at2759"/>
<keyword evidence="1" id="KW-0472">Membrane</keyword>
<evidence type="ECO:0000313" key="3">
    <source>
        <dbReference type="Proteomes" id="UP000663879"/>
    </source>
</evidence>
<keyword evidence="3" id="KW-1185">Reference proteome</keyword>
<dbReference type="EMBL" id="CAJNOC010001542">
    <property type="protein sequence ID" value="CAF0873231.1"/>
    <property type="molecule type" value="Genomic_DNA"/>
</dbReference>
<keyword evidence="1" id="KW-0812">Transmembrane</keyword>
<keyword evidence="1" id="KW-1133">Transmembrane helix</keyword>
<feature type="transmembrane region" description="Helical" evidence="1">
    <location>
        <begin position="373"/>
        <end position="397"/>
    </location>
</feature>
<dbReference type="AlphaFoldDB" id="A0A813XX37"/>
<protein>
    <submittedName>
        <fullName evidence="2">Uncharacterized protein</fullName>
    </submittedName>
</protein>
<gene>
    <name evidence="2" type="ORF">OXX778_LOCUS10038</name>
</gene>
<name>A0A813XX37_9BILA</name>
<comment type="caution">
    <text evidence="2">The sequence shown here is derived from an EMBL/GenBank/DDBJ whole genome shotgun (WGS) entry which is preliminary data.</text>
</comment>
<reference evidence="2" key="1">
    <citation type="submission" date="2021-02" db="EMBL/GenBank/DDBJ databases">
        <authorList>
            <person name="Nowell W R."/>
        </authorList>
    </citation>
    <scope>NUCLEOTIDE SEQUENCE</scope>
    <source>
        <strain evidence="2">Ploen Becks lab</strain>
    </source>
</reference>
<sequence>MVSKNIIFLYATIIILVKLTCMVSSKSIIIANYHNVLMYFPREYGGNDDLRVIFDIRNVTFGTFKYIPVVVDVAYDSLLNNAYCYLESAVSSYILLLKWAGGAWCYQVLFEFPASQFSKYMYHSVILMDDFLYWTTDRYIMSGRAAGYEKRLLLQPGWNRLYSMSADYSQQLIYVSAFDYTEYAIFKCTLRLFSCQKMLITSFPVNHVFFNTFSNKLYATSMQGSYGRYLYRYEEDFNTLIPVQTVNEETSSIIFLNENFAVYTDQQSITVATDINKFNSTRKTTPKMVDPYALQYIFSFNHQINFDSYPYPYFFTDYHDLLYKNSLYLFYFYICGMDIVENDQAFIPQMDLNNNFLYINDCQTRFLASRDAYLIPAIIGGSIALILIIIGIMVCLWRAKMCQPRVERIKNRLTLIKWKRDTKQKESDTEKKAVSNLVYFTETDNNFKNIDDSELYDKDPVSLTDMDYSRYNFKSKNSLSSSSSSDDIKFKPVYSLPSSTSSTISTISNNRVKFNDFRIEHFYEKEQDLPRHSRIYDKNNNDNYNYSTSSSSDSSIQNFQTRMDKLDRKLSSYFRSNCDVKLYGTNSKNSLDIIKALEEDDESKVIV</sequence>
<organism evidence="2 3">
    <name type="scientific">Brachionus calyciflorus</name>
    <dbReference type="NCBI Taxonomy" id="104777"/>
    <lineage>
        <taxon>Eukaryota</taxon>
        <taxon>Metazoa</taxon>
        <taxon>Spiralia</taxon>
        <taxon>Gnathifera</taxon>
        <taxon>Rotifera</taxon>
        <taxon>Eurotatoria</taxon>
        <taxon>Monogononta</taxon>
        <taxon>Pseudotrocha</taxon>
        <taxon>Ploima</taxon>
        <taxon>Brachionidae</taxon>
        <taxon>Brachionus</taxon>
    </lineage>
</organism>
<proteinExistence type="predicted"/>
<accession>A0A813XX37</accession>